<feature type="transmembrane region" description="Helical" evidence="1">
    <location>
        <begin position="37"/>
        <end position="59"/>
    </location>
</feature>
<feature type="non-terminal residue" evidence="2">
    <location>
        <position position="1"/>
    </location>
</feature>
<dbReference type="EMBL" id="KZ825816">
    <property type="protein sequence ID" value="PYH97983.1"/>
    <property type="molecule type" value="Genomic_DNA"/>
</dbReference>
<reference evidence="2 3" key="1">
    <citation type="submission" date="2018-02" db="EMBL/GenBank/DDBJ databases">
        <title>The genomes of Aspergillus section Nigri reveals drivers in fungal speciation.</title>
        <authorList>
            <consortium name="DOE Joint Genome Institute"/>
            <person name="Vesth T.C."/>
            <person name="Nybo J."/>
            <person name="Theobald S."/>
            <person name="Brandl J."/>
            <person name="Frisvad J.C."/>
            <person name="Nielsen K.F."/>
            <person name="Lyhne E.K."/>
            <person name="Kogle M.E."/>
            <person name="Kuo A."/>
            <person name="Riley R."/>
            <person name="Clum A."/>
            <person name="Nolan M."/>
            <person name="Lipzen A."/>
            <person name="Salamov A."/>
            <person name="Henrissat B."/>
            <person name="Wiebenga A."/>
            <person name="De vries R.P."/>
            <person name="Grigoriev I.V."/>
            <person name="Mortensen U.H."/>
            <person name="Andersen M.R."/>
            <person name="Baker S.E."/>
        </authorList>
    </citation>
    <scope>NUCLEOTIDE SEQUENCE [LARGE SCALE GENOMIC DNA]</scope>
    <source>
        <strain evidence="2 3">CBS 707.79</strain>
    </source>
</reference>
<protein>
    <submittedName>
        <fullName evidence="2">Uncharacterized protein</fullName>
    </submittedName>
</protein>
<keyword evidence="1" id="KW-1133">Transmembrane helix</keyword>
<dbReference type="AlphaFoldDB" id="A0A319E2L1"/>
<accession>A0A319E2L1</accession>
<evidence type="ECO:0000313" key="2">
    <source>
        <dbReference type="EMBL" id="PYH97983.1"/>
    </source>
</evidence>
<keyword evidence="3" id="KW-1185">Reference proteome</keyword>
<name>A0A319E2L1_9EURO</name>
<organism evidence="2 3">
    <name type="scientific">Aspergillus ellipticus CBS 707.79</name>
    <dbReference type="NCBI Taxonomy" id="1448320"/>
    <lineage>
        <taxon>Eukaryota</taxon>
        <taxon>Fungi</taxon>
        <taxon>Dikarya</taxon>
        <taxon>Ascomycota</taxon>
        <taxon>Pezizomycotina</taxon>
        <taxon>Eurotiomycetes</taxon>
        <taxon>Eurotiomycetidae</taxon>
        <taxon>Eurotiales</taxon>
        <taxon>Aspergillaceae</taxon>
        <taxon>Aspergillus</taxon>
        <taxon>Aspergillus subgen. Circumdati</taxon>
    </lineage>
</organism>
<dbReference type="Proteomes" id="UP000247810">
    <property type="component" value="Unassembled WGS sequence"/>
</dbReference>
<evidence type="ECO:0000313" key="3">
    <source>
        <dbReference type="Proteomes" id="UP000247810"/>
    </source>
</evidence>
<gene>
    <name evidence="2" type="ORF">BO71DRAFT_317444</name>
</gene>
<dbReference type="VEuPathDB" id="FungiDB:BO71DRAFT_317444"/>
<keyword evidence="1" id="KW-0812">Transmembrane</keyword>
<keyword evidence="1" id="KW-0472">Membrane</keyword>
<sequence length="87" mass="9571">FPSCSPPRLRAGILFYLFHLHTSCQKRGGLPSVLSSWSFHCIGLCLSLACLYVCVLVRFQLSVLSSLIRPLDLAISPVPPPQPSCCR</sequence>
<proteinExistence type="predicted"/>
<evidence type="ECO:0000256" key="1">
    <source>
        <dbReference type="SAM" id="Phobius"/>
    </source>
</evidence>